<keyword evidence="3" id="KW-1185">Reference proteome</keyword>
<name>A0ABD3B664_9GENT</name>
<accession>A0ABD3B664</accession>
<dbReference type="Proteomes" id="UP001630127">
    <property type="component" value="Unassembled WGS sequence"/>
</dbReference>
<gene>
    <name evidence="2" type="ORF">ACH5RR_002390</name>
</gene>
<comment type="caution">
    <text evidence="2">The sequence shown here is derived from an EMBL/GenBank/DDBJ whole genome shotgun (WGS) entry which is preliminary data.</text>
</comment>
<reference evidence="2 3" key="1">
    <citation type="submission" date="2024-11" db="EMBL/GenBank/DDBJ databases">
        <title>A near-complete genome assembly of Cinchona calisaya.</title>
        <authorList>
            <person name="Lian D.C."/>
            <person name="Zhao X.W."/>
            <person name="Wei L."/>
        </authorList>
    </citation>
    <scope>NUCLEOTIDE SEQUENCE [LARGE SCALE GENOMIC DNA]</scope>
    <source>
        <tissue evidence="2">Nenye</tissue>
    </source>
</reference>
<evidence type="ECO:0000313" key="3">
    <source>
        <dbReference type="Proteomes" id="UP001630127"/>
    </source>
</evidence>
<feature type="compositionally biased region" description="Polar residues" evidence="1">
    <location>
        <begin position="58"/>
        <end position="76"/>
    </location>
</feature>
<protein>
    <submittedName>
        <fullName evidence="2">Uncharacterized protein</fullName>
    </submittedName>
</protein>
<dbReference type="EMBL" id="JBJUIK010000001">
    <property type="protein sequence ID" value="KAL3539024.1"/>
    <property type="molecule type" value="Genomic_DNA"/>
</dbReference>
<dbReference type="AlphaFoldDB" id="A0ABD3B664"/>
<sequence length="127" mass="13122">MQGQMPGNVNFGLVAPPRISGVQGLAPGDANTGWATLSGNVGSAVEVPAPGNGWALPTGNQGAPLQGTPSVNTNQGWGAVPGNQGTWGSEQYRRRGNFSSLMDIGSQAGDSRYHRPWSRQSSFGSRA</sequence>
<proteinExistence type="predicted"/>
<evidence type="ECO:0000313" key="2">
    <source>
        <dbReference type="EMBL" id="KAL3539024.1"/>
    </source>
</evidence>
<feature type="compositionally biased region" description="Polar residues" evidence="1">
    <location>
        <begin position="118"/>
        <end position="127"/>
    </location>
</feature>
<evidence type="ECO:0000256" key="1">
    <source>
        <dbReference type="SAM" id="MobiDB-lite"/>
    </source>
</evidence>
<organism evidence="2 3">
    <name type="scientific">Cinchona calisaya</name>
    <dbReference type="NCBI Taxonomy" id="153742"/>
    <lineage>
        <taxon>Eukaryota</taxon>
        <taxon>Viridiplantae</taxon>
        <taxon>Streptophyta</taxon>
        <taxon>Embryophyta</taxon>
        <taxon>Tracheophyta</taxon>
        <taxon>Spermatophyta</taxon>
        <taxon>Magnoliopsida</taxon>
        <taxon>eudicotyledons</taxon>
        <taxon>Gunneridae</taxon>
        <taxon>Pentapetalae</taxon>
        <taxon>asterids</taxon>
        <taxon>lamiids</taxon>
        <taxon>Gentianales</taxon>
        <taxon>Rubiaceae</taxon>
        <taxon>Cinchonoideae</taxon>
        <taxon>Cinchoneae</taxon>
        <taxon>Cinchona</taxon>
    </lineage>
</organism>
<feature type="region of interest" description="Disordered" evidence="1">
    <location>
        <begin position="52"/>
        <end position="127"/>
    </location>
</feature>